<feature type="region of interest" description="Disordered" evidence="7">
    <location>
        <begin position="1"/>
        <end position="22"/>
    </location>
</feature>
<dbReference type="InterPro" id="IPR006145">
    <property type="entry name" value="PsdUridine_synth_RsuA/RluA"/>
</dbReference>
<dbReference type="EMBL" id="FWZX01000023">
    <property type="protein sequence ID" value="SMF60260.1"/>
    <property type="molecule type" value="Genomic_DNA"/>
</dbReference>
<evidence type="ECO:0000256" key="1">
    <source>
        <dbReference type="ARBA" id="ARBA00010876"/>
    </source>
</evidence>
<dbReference type="Gene3D" id="3.30.2350.10">
    <property type="entry name" value="Pseudouridine synthase"/>
    <property type="match status" value="1"/>
</dbReference>
<feature type="domain" description="RNA-binding S4" evidence="9">
    <location>
        <begin position="34"/>
        <end position="78"/>
    </location>
</feature>
<comment type="catalytic activity">
    <reaction evidence="6">
        <text>a uridine in RNA = a pseudouridine in RNA</text>
        <dbReference type="Rhea" id="RHEA:48348"/>
        <dbReference type="Rhea" id="RHEA-COMP:12068"/>
        <dbReference type="Rhea" id="RHEA-COMP:12069"/>
        <dbReference type="ChEBI" id="CHEBI:65314"/>
        <dbReference type="ChEBI" id="CHEBI:65315"/>
    </reaction>
</comment>
<dbReference type="InterPro" id="IPR006225">
    <property type="entry name" value="PsdUridine_synth_RluC/D"/>
</dbReference>
<evidence type="ECO:0000256" key="4">
    <source>
        <dbReference type="PIRSR" id="PIRSR606225-1"/>
    </source>
</evidence>
<evidence type="ECO:0000256" key="3">
    <source>
        <dbReference type="ARBA" id="ARBA00036882"/>
    </source>
</evidence>
<keyword evidence="5" id="KW-0694">RNA-binding</keyword>
<dbReference type="InterPro" id="IPR050188">
    <property type="entry name" value="RluA_PseudoU_synthase"/>
</dbReference>
<dbReference type="SUPFAM" id="SSF55174">
    <property type="entry name" value="Alpha-L RNA-binding motif"/>
    <property type="match status" value="1"/>
</dbReference>
<dbReference type="PROSITE" id="PS01129">
    <property type="entry name" value="PSI_RLU"/>
    <property type="match status" value="1"/>
</dbReference>
<comment type="catalytic activity">
    <reaction evidence="3">
        <text>uridine(1911/1915/1917) in 23S rRNA = pseudouridine(1911/1915/1917) in 23S rRNA</text>
        <dbReference type="Rhea" id="RHEA:42524"/>
        <dbReference type="Rhea" id="RHEA-COMP:10097"/>
        <dbReference type="Rhea" id="RHEA-COMP:10098"/>
        <dbReference type="ChEBI" id="CHEBI:65314"/>
        <dbReference type="ChEBI" id="CHEBI:65315"/>
        <dbReference type="EC" id="5.4.99.23"/>
    </reaction>
</comment>
<dbReference type="PANTHER" id="PTHR21600:SF44">
    <property type="entry name" value="RIBOSOMAL LARGE SUBUNIT PSEUDOURIDINE SYNTHASE D"/>
    <property type="match status" value="1"/>
</dbReference>
<dbReference type="SUPFAM" id="SSF55120">
    <property type="entry name" value="Pseudouridine synthase"/>
    <property type="match status" value="1"/>
</dbReference>
<comment type="similarity">
    <text evidence="1 6">Belongs to the pseudouridine synthase RluA family.</text>
</comment>
<dbReference type="Pfam" id="PF01479">
    <property type="entry name" value="S4"/>
    <property type="match status" value="1"/>
</dbReference>
<dbReference type="Gene3D" id="3.10.290.10">
    <property type="entry name" value="RNA-binding S4 domain"/>
    <property type="match status" value="1"/>
</dbReference>
<dbReference type="GO" id="GO:0003723">
    <property type="term" value="F:RNA binding"/>
    <property type="evidence" value="ECO:0007669"/>
    <property type="project" value="UniProtKB-KW"/>
</dbReference>
<evidence type="ECO:0000259" key="9">
    <source>
        <dbReference type="Pfam" id="PF01479"/>
    </source>
</evidence>
<dbReference type="NCBIfam" id="TIGR00005">
    <property type="entry name" value="rluA_subfam"/>
    <property type="match status" value="1"/>
</dbReference>
<dbReference type="InterPro" id="IPR020103">
    <property type="entry name" value="PsdUridine_synth_cat_dom_sf"/>
</dbReference>
<dbReference type="CDD" id="cd02869">
    <property type="entry name" value="PseudoU_synth_RluA_like"/>
    <property type="match status" value="1"/>
</dbReference>
<dbReference type="GO" id="GO:0160140">
    <property type="term" value="F:23S rRNA pseudouridine(1911/1915/1917) synthase activity"/>
    <property type="evidence" value="ECO:0007669"/>
    <property type="project" value="UniProtKB-EC"/>
</dbReference>
<dbReference type="Proteomes" id="UP000192917">
    <property type="component" value="Unassembled WGS sequence"/>
</dbReference>
<evidence type="ECO:0000256" key="7">
    <source>
        <dbReference type="SAM" id="MobiDB-lite"/>
    </source>
</evidence>
<evidence type="ECO:0000256" key="2">
    <source>
        <dbReference type="ARBA" id="ARBA00023235"/>
    </source>
</evidence>
<dbReference type="PROSITE" id="PS50889">
    <property type="entry name" value="S4"/>
    <property type="match status" value="1"/>
</dbReference>
<comment type="function">
    <text evidence="6">Responsible for synthesis of pseudouridine from uracil.</text>
</comment>
<gene>
    <name evidence="10" type="ORF">SAMN05428998_12331</name>
</gene>
<dbReference type="AlphaFoldDB" id="A0A1Y6CK89"/>
<dbReference type="InterPro" id="IPR002942">
    <property type="entry name" value="S4_RNA-bd"/>
</dbReference>
<accession>A0A1Y6CK89</accession>
<feature type="active site" evidence="4">
    <location>
        <position position="159"/>
    </location>
</feature>
<evidence type="ECO:0000256" key="6">
    <source>
        <dbReference type="RuleBase" id="RU362028"/>
    </source>
</evidence>
<dbReference type="RefSeq" id="WP_085124968.1">
    <property type="nucleotide sequence ID" value="NZ_FWZX01000023.1"/>
</dbReference>
<evidence type="ECO:0000313" key="11">
    <source>
        <dbReference type="Proteomes" id="UP000192917"/>
    </source>
</evidence>
<keyword evidence="2 6" id="KW-0413">Isomerase</keyword>
<dbReference type="InterPro" id="IPR006224">
    <property type="entry name" value="PsdUridine_synth_RluA-like_CS"/>
</dbReference>
<proteinExistence type="inferred from homology"/>
<dbReference type="STRING" id="560819.SAMN05428998_12331"/>
<evidence type="ECO:0000256" key="5">
    <source>
        <dbReference type="PROSITE-ProRule" id="PRU00182"/>
    </source>
</evidence>
<reference evidence="10 11" key="1">
    <citation type="submission" date="2017-04" db="EMBL/GenBank/DDBJ databases">
        <authorList>
            <person name="Afonso C.L."/>
            <person name="Miller P.J."/>
            <person name="Scott M.A."/>
            <person name="Spackman E."/>
            <person name="Goraichik I."/>
            <person name="Dimitrov K.M."/>
            <person name="Suarez D.L."/>
            <person name="Swayne D.E."/>
        </authorList>
    </citation>
    <scope>NUCLEOTIDE SEQUENCE [LARGE SCALE GENOMIC DNA]</scope>
    <source>
        <strain evidence="10 11">USBA 355</strain>
    </source>
</reference>
<feature type="domain" description="Pseudouridine synthase RsuA/RluA-like" evidence="8">
    <location>
        <begin position="109"/>
        <end position="275"/>
    </location>
</feature>
<evidence type="ECO:0000259" key="8">
    <source>
        <dbReference type="Pfam" id="PF00849"/>
    </source>
</evidence>
<dbReference type="InterPro" id="IPR036986">
    <property type="entry name" value="S4_RNA-bd_sf"/>
</dbReference>
<dbReference type="PANTHER" id="PTHR21600">
    <property type="entry name" value="MITOCHONDRIAL RNA PSEUDOURIDINE SYNTHASE"/>
    <property type="match status" value="1"/>
</dbReference>
<sequence length="349" mass="36881">MTTTTPASPLAAEIPGAPASGTHSIEVAEAEAGERVDRLIARRLPALSRSRVKGLIEAGALSSGGATIDEPSTRVKAGQCYRLTIPEAVPAAPEPQARALEILYEDSALLVLDKPAGLVVHPAPGNPDRTLVNALLAHCGAEFAGIGGVKRPGIVHRLDKDTSGLMVVAKTETAHRSLTGQFAERTIDRRYRALAWGRLLPPGGATAAAEAWGEIAGNIGRSPRNRKKMAVLASAGKPAVTRYRVERLFAGGAVSMITCRLLTGRTHQIRVHLASRGHPLLGDPLYGRARPAALAALPEPVRREVEGFGRQALHAERLGFSHPDDGRPLLFESPPPGDLARLIASLESL</sequence>
<dbReference type="Pfam" id="PF00849">
    <property type="entry name" value="PseudoU_synth_2"/>
    <property type="match status" value="1"/>
</dbReference>
<dbReference type="EC" id="5.4.99.-" evidence="6"/>
<keyword evidence="11" id="KW-1185">Reference proteome</keyword>
<name>A0A1Y6CK89_9PROT</name>
<protein>
    <recommendedName>
        <fullName evidence="6">Pseudouridine synthase</fullName>
        <ecNumber evidence="6">5.4.99.-</ecNumber>
    </recommendedName>
</protein>
<evidence type="ECO:0000313" key="10">
    <source>
        <dbReference type="EMBL" id="SMF60260.1"/>
    </source>
</evidence>
<dbReference type="GO" id="GO:0000455">
    <property type="term" value="P:enzyme-directed rRNA pseudouridine synthesis"/>
    <property type="evidence" value="ECO:0007669"/>
    <property type="project" value="UniProtKB-ARBA"/>
</dbReference>
<organism evidence="10 11">
    <name type="scientific">Tistlia consotensis USBA 355</name>
    <dbReference type="NCBI Taxonomy" id="560819"/>
    <lineage>
        <taxon>Bacteria</taxon>
        <taxon>Pseudomonadati</taxon>
        <taxon>Pseudomonadota</taxon>
        <taxon>Alphaproteobacteria</taxon>
        <taxon>Rhodospirillales</taxon>
        <taxon>Rhodovibrionaceae</taxon>
        <taxon>Tistlia</taxon>
    </lineage>
</organism>
<dbReference type="CDD" id="cd00165">
    <property type="entry name" value="S4"/>
    <property type="match status" value="1"/>
</dbReference>